<evidence type="ECO:0000256" key="1">
    <source>
        <dbReference type="SAM" id="MobiDB-lite"/>
    </source>
</evidence>
<dbReference type="Proteomes" id="UP000306912">
    <property type="component" value="Unassembled WGS sequence"/>
</dbReference>
<organism evidence="2 3">
    <name type="scientific">Culicoidibacter larvae</name>
    <dbReference type="NCBI Taxonomy" id="2579976"/>
    <lineage>
        <taxon>Bacteria</taxon>
        <taxon>Bacillati</taxon>
        <taxon>Bacillota</taxon>
        <taxon>Culicoidibacteria</taxon>
        <taxon>Culicoidibacterales</taxon>
        <taxon>Culicoidibacteraceae</taxon>
        <taxon>Culicoidibacter</taxon>
    </lineage>
</organism>
<feature type="compositionally biased region" description="Basic and acidic residues" evidence="1">
    <location>
        <begin position="89"/>
        <end position="100"/>
    </location>
</feature>
<feature type="region of interest" description="Disordered" evidence="1">
    <location>
        <begin position="54"/>
        <end position="100"/>
    </location>
</feature>
<comment type="caution">
    <text evidence="2">The sequence shown here is derived from an EMBL/GenBank/DDBJ whole genome shotgun (WGS) entry which is preliminary data.</text>
</comment>
<dbReference type="AlphaFoldDB" id="A0A5R8Q965"/>
<evidence type="ECO:0000313" key="2">
    <source>
        <dbReference type="EMBL" id="TLG71379.1"/>
    </source>
</evidence>
<accession>A0A5R8Q965</accession>
<evidence type="ECO:0000313" key="3">
    <source>
        <dbReference type="Proteomes" id="UP000306912"/>
    </source>
</evidence>
<keyword evidence="3" id="KW-1185">Reference proteome</keyword>
<sequence>MKIKITAPNKEYSGLIFGLQFKDGVHEGEDKDISKAVKAYFTSAGYKIETVKEPTKETAAQKKAREKAEKEAAAAQEGNTDGEDAGDAGDDKTEGENPLD</sequence>
<proteinExistence type="predicted"/>
<dbReference type="OrthoDB" id="2665494at2"/>
<dbReference type="EMBL" id="VBWP01000012">
    <property type="protein sequence ID" value="TLG71379.1"/>
    <property type="molecule type" value="Genomic_DNA"/>
</dbReference>
<dbReference type="InParanoid" id="A0A5R8Q965"/>
<gene>
    <name evidence="2" type="ORF">FEZ08_10820</name>
</gene>
<protein>
    <submittedName>
        <fullName evidence="2">Uncharacterized protein</fullName>
    </submittedName>
</protein>
<reference evidence="2 3" key="1">
    <citation type="submission" date="2019-05" db="EMBL/GenBank/DDBJ databases">
        <title>Culicoidintestinum kansasii gen. nov., sp. nov. from the gastrointestinal tract of the biting midge, Culicoides sonorensis.</title>
        <authorList>
            <person name="Neupane S."/>
            <person name="Ghosh A."/>
            <person name="Gunther S."/>
            <person name="Martin K."/>
            <person name="Zurek L."/>
        </authorList>
    </citation>
    <scope>NUCLEOTIDE SEQUENCE [LARGE SCALE GENOMIC DNA]</scope>
    <source>
        <strain evidence="2 3">CS-1</strain>
    </source>
</reference>
<name>A0A5R8Q965_9FIRM</name>
<dbReference type="RefSeq" id="WP_138192272.1">
    <property type="nucleotide sequence ID" value="NZ_VBWP01000012.1"/>
</dbReference>